<dbReference type="AlphaFoldDB" id="A0A2R3QBH4"/>
<keyword evidence="6 7" id="KW-0520">NAD</keyword>
<organism evidence="10 11">
    <name type="scientific">Melaminivora suipulveris</name>
    <dbReference type="NCBI Taxonomy" id="2109913"/>
    <lineage>
        <taxon>Bacteria</taxon>
        <taxon>Pseudomonadati</taxon>
        <taxon>Pseudomonadota</taxon>
        <taxon>Betaproteobacteria</taxon>
        <taxon>Burkholderiales</taxon>
        <taxon>Comamonadaceae</taxon>
        <taxon>Melaminivora</taxon>
    </lineage>
</organism>
<dbReference type="CDD" id="cd02135">
    <property type="entry name" value="YdjA-like"/>
    <property type="match status" value="1"/>
</dbReference>
<evidence type="ECO:0000256" key="6">
    <source>
        <dbReference type="ARBA" id="ARBA00023027"/>
    </source>
</evidence>
<evidence type="ECO:0000256" key="8">
    <source>
        <dbReference type="PIRSR" id="PIRSR000232-1"/>
    </source>
</evidence>
<dbReference type="EC" id="1.-.-.-" evidence="7"/>
<comment type="similarity">
    <text evidence="1 7">Belongs to the nitroreductase family.</text>
</comment>
<dbReference type="SUPFAM" id="SSF55469">
    <property type="entry name" value="FMN-dependent nitroreductase-like"/>
    <property type="match status" value="1"/>
</dbReference>
<dbReference type="RefSeq" id="WP_106683435.1">
    <property type="nucleotide sequence ID" value="NZ_CP027667.1"/>
</dbReference>
<accession>A0A2R3QBH4</accession>
<dbReference type="PANTHER" id="PTHR43821:SF1">
    <property type="entry name" value="NAD(P)H NITROREDUCTASE YDJA-RELATED"/>
    <property type="match status" value="1"/>
</dbReference>
<dbReference type="InterPro" id="IPR052530">
    <property type="entry name" value="NAD(P)H_nitroreductase"/>
</dbReference>
<keyword evidence="11" id="KW-1185">Reference proteome</keyword>
<keyword evidence="3 7" id="KW-0288">FMN</keyword>
<dbReference type="PIRSF" id="PIRSF000232">
    <property type="entry name" value="YdjA"/>
    <property type="match status" value="1"/>
</dbReference>
<name>A0A2R3QBH4_9BURK</name>
<dbReference type="Proteomes" id="UP000237925">
    <property type="component" value="Chromosome"/>
</dbReference>
<gene>
    <name evidence="10" type="ORF">C6568_06835</name>
</gene>
<dbReference type="InterPro" id="IPR000415">
    <property type="entry name" value="Nitroreductase-like"/>
</dbReference>
<comment type="cofactor">
    <cofactor evidence="8">
        <name>FMN</name>
        <dbReference type="ChEBI" id="CHEBI:58210"/>
    </cofactor>
    <text evidence="8">Binds 1 FMN per subunit.</text>
</comment>
<keyword evidence="5 7" id="KW-0560">Oxidoreductase</keyword>
<evidence type="ECO:0000259" key="9">
    <source>
        <dbReference type="Pfam" id="PF00881"/>
    </source>
</evidence>
<dbReference type="Pfam" id="PF00881">
    <property type="entry name" value="Nitroreductase"/>
    <property type="match status" value="1"/>
</dbReference>
<evidence type="ECO:0000313" key="10">
    <source>
        <dbReference type="EMBL" id="AVO48997.1"/>
    </source>
</evidence>
<keyword evidence="2 7" id="KW-0285">Flavoprotein</keyword>
<keyword evidence="4 7" id="KW-0521">NADP</keyword>
<evidence type="ECO:0000256" key="3">
    <source>
        <dbReference type="ARBA" id="ARBA00022643"/>
    </source>
</evidence>
<reference evidence="10 11" key="1">
    <citation type="submission" date="2018-03" db="EMBL/GenBank/DDBJ databases">
        <title>Genome sequencing of Melaminivora sp.</title>
        <authorList>
            <person name="Kim S.-J."/>
            <person name="Heo J."/>
            <person name="Ahn J.-H."/>
            <person name="Kwon S.-W."/>
        </authorList>
    </citation>
    <scope>NUCLEOTIDE SEQUENCE [LARGE SCALE GENOMIC DNA]</scope>
    <source>
        <strain evidence="10 11">SC2-9</strain>
    </source>
</reference>
<dbReference type="PANTHER" id="PTHR43821">
    <property type="entry name" value="NAD(P)H NITROREDUCTASE YDJA-RELATED"/>
    <property type="match status" value="1"/>
</dbReference>
<dbReference type="GO" id="GO:0016491">
    <property type="term" value="F:oxidoreductase activity"/>
    <property type="evidence" value="ECO:0007669"/>
    <property type="project" value="UniProtKB-UniRule"/>
</dbReference>
<proteinExistence type="inferred from homology"/>
<dbReference type="InterPro" id="IPR026021">
    <property type="entry name" value="YdjA-like"/>
</dbReference>
<sequence length="218" mass="23489">MSDRQASAPCSDALAALLAQRQTVLPRRLGAPGPDAGQLRTILDAARHAPDHERLLPWRFILVPQDARAALGQAFAQALLERDAQAGTEEQQRARDKAQRAPVLLLAVVDEAACDAAVPPAERILSAGCAVQNLLLMATALGFGSALTSGQALQSRALRQLFALTQSERALCFINIGSVLSRKPPRERPALERYTSVLAPGRDALPLSQLFFPQNHEH</sequence>
<evidence type="ECO:0000256" key="1">
    <source>
        <dbReference type="ARBA" id="ARBA00007118"/>
    </source>
</evidence>
<dbReference type="Gene3D" id="3.40.109.10">
    <property type="entry name" value="NADH Oxidase"/>
    <property type="match status" value="1"/>
</dbReference>
<evidence type="ECO:0000256" key="5">
    <source>
        <dbReference type="ARBA" id="ARBA00023002"/>
    </source>
</evidence>
<feature type="binding site" description="in other chain" evidence="8">
    <location>
        <begin position="147"/>
        <end position="149"/>
    </location>
    <ligand>
        <name>FMN</name>
        <dbReference type="ChEBI" id="CHEBI:58210"/>
        <note>ligand shared between dimeric partners</note>
    </ligand>
</feature>
<dbReference type="KEGG" id="mela:C6568_06835"/>
<evidence type="ECO:0000256" key="7">
    <source>
        <dbReference type="PIRNR" id="PIRNR000232"/>
    </source>
</evidence>
<feature type="binding site" description="in other chain" evidence="8">
    <location>
        <begin position="21"/>
        <end position="23"/>
    </location>
    <ligand>
        <name>FMN</name>
        <dbReference type="ChEBI" id="CHEBI:58210"/>
        <note>ligand shared between dimeric partners</note>
    </ligand>
</feature>
<feature type="domain" description="Nitroreductase" evidence="9">
    <location>
        <begin position="19"/>
        <end position="177"/>
    </location>
</feature>
<evidence type="ECO:0000256" key="2">
    <source>
        <dbReference type="ARBA" id="ARBA00022630"/>
    </source>
</evidence>
<dbReference type="OrthoDB" id="9804207at2"/>
<protein>
    <recommendedName>
        <fullName evidence="7">Putative NAD(P)H nitroreductase</fullName>
        <ecNumber evidence="7">1.-.-.-</ecNumber>
    </recommendedName>
</protein>
<feature type="binding site" evidence="8">
    <location>
        <position position="52"/>
    </location>
    <ligand>
        <name>FMN</name>
        <dbReference type="ChEBI" id="CHEBI:58210"/>
        <note>ligand shared between dimeric partners</note>
    </ligand>
</feature>
<evidence type="ECO:0000256" key="4">
    <source>
        <dbReference type="ARBA" id="ARBA00022857"/>
    </source>
</evidence>
<dbReference type="EMBL" id="CP027667">
    <property type="protein sequence ID" value="AVO48997.1"/>
    <property type="molecule type" value="Genomic_DNA"/>
</dbReference>
<evidence type="ECO:0000313" key="11">
    <source>
        <dbReference type="Proteomes" id="UP000237925"/>
    </source>
</evidence>
<dbReference type="InterPro" id="IPR029479">
    <property type="entry name" value="Nitroreductase"/>
</dbReference>